<reference evidence="1 2" key="1">
    <citation type="journal article" date="2016" name="Environ. Microbiol.">
        <title>New Methyloceanibacter diversity from North Sea sediments includes methanotroph containing solely the soluble methane monooxygenase.</title>
        <authorList>
            <person name="Vekeman B."/>
            <person name="Kerckhof F.M."/>
            <person name="Cremers G."/>
            <person name="de Vos P."/>
            <person name="Vandamme P."/>
            <person name="Boon N."/>
            <person name="Op den Camp H.J."/>
            <person name="Heylen K."/>
        </authorList>
    </citation>
    <scope>NUCLEOTIDE SEQUENCE [LARGE SCALE GENOMIC DNA]</scope>
    <source>
        <strain evidence="1 2">R-67176</strain>
    </source>
</reference>
<dbReference type="STRING" id="1774970.AUC70_00200"/>
<accession>A0A1E3VVA7</accession>
<evidence type="ECO:0000313" key="2">
    <source>
        <dbReference type="Proteomes" id="UP000094172"/>
    </source>
</evidence>
<proteinExistence type="predicted"/>
<protein>
    <submittedName>
        <fullName evidence="1">Uncharacterized protein</fullName>
    </submittedName>
</protein>
<dbReference type="RefSeq" id="WP_069443044.1">
    <property type="nucleotide sequence ID" value="NZ_LPWE01000001.1"/>
</dbReference>
<dbReference type="Proteomes" id="UP000094172">
    <property type="component" value="Unassembled WGS sequence"/>
</dbReference>
<keyword evidence="2" id="KW-1185">Reference proteome</keyword>
<name>A0A1E3VVA7_9HYPH</name>
<sequence length="76" mass="8389">MIKLIRLPTIIAIVLCGAVGLSGDPAIAKKYSDEKASVQKKTKKKSNAAKDCKKGPVPPFMRNPRFMNRGFLKNRC</sequence>
<comment type="caution">
    <text evidence="1">The sequence shown here is derived from an EMBL/GenBank/DDBJ whole genome shotgun (WGS) entry which is preliminary data.</text>
</comment>
<organism evidence="1 2">
    <name type="scientific">Methyloceanibacter stevinii</name>
    <dbReference type="NCBI Taxonomy" id="1774970"/>
    <lineage>
        <taxon>Bacteria</taxon>
        <taxon>Pseudomonadati</taxon>
        <taxon>Pseudomonadota</taxon>
        <taxon>Alphaproteobacteria</taxon>
        <taxon>Hyphomicrobiales</taxon>
        <taxon>Hyphomicrobiaceae</taxon>
        <taxon>Methyloceanibacter</taxon>
    </lineage>
</organism>
<dbReference type="EMBL" id="LPWE01000001">
    <property type="protein sequence ID" value="ODR97488.1"/>
    <property type="molecule type" value="Genomic_DNA"/>
</dbReference>
<dbReference type="AlphaFoldDB" id="A0A1E3VVA7"/>
<evidence type="ECO:0000313" key="1">
    <source>
        <dbReference type="EMBL" id="ODR97488.1"/>
    </source>
</evidence>
<gene>
    <name evidence="1" type="ORF">AUC70_00200</name>
</gene>